<dbReference type="EMBL" id="CAJFCI010000034">
    <property type="protein sequence ID" value="CAD5107416.1"/>
    <property type="molecule type" value="Genomic_DNA"/>
</dbReference>
<comment type="cofactor">
    <cofactor evidence="1">
        <name>Mg(2+)</name>
        <dbReference type="ChEBI" id="CHEBI:18420"/>
    </cofactor>
</comment>
<proteinExistence type="inferred from homology"/>
<keyword evidence="3 10" id="KW-0132">Cell division</keyword>
<dbReference type="InterPro" id="IPR027417">
    <property type="entry name" value="P-loop_NTPase"/>
</dbReference>
<protein>
    <recommendedName>
        <fullName evidence="10">Probable GTP-binding protein EngB</fullName>
    </recommendedName>
</protein>
<reference evidence="12 13" key="1">
    <citation type="submission" date="2020-08" db="EMBL/GenBank/DDBJ databases">
        <authorList>
            <person name="Criscuolo A."/>
        </authorList>
    </citation>
    <scope>NUCLEOTIDE SEQUENCE [LARGE SCALE GENOMIC DNA]</scope>
    <source>
        <strain evidence="12">CIP111764</strain>
    </source>
</reference>
<evidence type="ECO:0000256" key="7">
    <source>
        <dbReference type="ARBA" id="ARBA00023134"/>
    </source>
</evidence>
<dbReference type="Gene3D" id="3.40.50.300">
    <property type="entry name" value="P-loop containing nucleotide triphosphate hydrolases"/>
    <property type="match status" value="1"/>
</dbReference>
<evidence type="ECO:0000256" key="2">
    <source>
        <dbReference type="ARBA" id="ARBA00009638"/>
    </source>
</evidence>
<dbReference type="HAMAP" id="MF_00321">
    <property type="entry name" value="GTPase_EngB"/>
    <property type="match status" value="1"/>
</dbReference>
<dbReference type="GO" id="GO:0000917">
    <property type="term" value="P:division septum assembly"/>
    <property type="evidence" value="ECO:0007669"/>
    <property type="project" value="UniProtKB-KW"/>
</dbReference>
<dbReference type="GO" id="GO:0005525">
    <property type="term" value="F:GTP binding"/>
    <property type="evidence" value="ECO:0007669"/>
    <property type="project" value="UniProtKB-UniRule"/>
</dbReference>
<evidence type="ECO:0000256" key="3">
    <source>
        <dbReference type="ARBA" id="ARBA00022618"/>
    </source>
</evidence>
<evidence type="ECO:0000259" key="11">
    <source>
        <dbReference type="PROSITE" id="PS51706"/>
    </source>
</evidence>
<dbReference type="GO" id="GO:0046872">
    <property type="term" value="F:metal ion binding"/>
    <property type="evidence" value="ECO:0007669"/>
    <property type="project" value="UniProtKB-KW"/>
</dbReference>
<evidence type="ECO:0000256" key="4">
    <source>
        <dbReference type="ARBA" id="ARBA00022723"/>
    </source>
</evidence>
<keyword evidence="6" id="KW-0460">Magnesium</keyword>
<gene>
    <name evidence="10 12" type="primary">engB</name>
    <name evidence="12" type="ORF">PSEWESI4_01688</name>
</gene>
<accession>A0A7U7EM59</accession>
<dbReference type="PROSITE" id="PS51706">
    <property type="entry name" value="G_ENGB"/>
    <property type="match status" value="1"/>
</dbReference>
<keyword evidence="8 10" id="KW-0717">Septation</keyword>
<evidence type="ECO:0000256" key="1">
    <source>
        <dbReference type="ARBA" id="ARBA00001946"/>
    </source>
</evidence>
<dbReference type="Proteomes" id="UP000583387">
    <property type="component" value="Unassembled WGS sequence"/>
</dbReference>
<organism evidence="12 13">
    <name type="scientific">Zestomonas carbonaria</name>
    <dbReference type="NCBI Taxonomy" id="2762745"/>
    <lineage>
        <taxon>Bacteria</taxon>
        <taxon>Pseudomonadati</taxon>
        <taxon>Pseudomonadota</taxon>
        <taxon>Gammaproteobacteria</taxon>
        <taxon>Pseudomonadales</taxon>
        <taxon>Pseudomonadaceae</taxon>
        <taxon>Zestomonas</taxon>
    </lineage>
</organism>
<dbReference type="CDD" id="cd01876">
    <property type="entry name" value="YihA_EngB"/>
    <property type="match status" value="1"/>
</dbReference>
<evidence type="ECO:0000256" key="10">
    <source>
        <dbReference type="HAMAP-Rule" id="MF_00321"/>
    </source>
</evidence>
<comment type="caution">
    <text evidence="12">The sequence shown here is derived from an EMBL/GenBank/DDBJ whole genome shotgun (WGS) entry which is preliminary data.</text>
</comment>
<dbReference type="GO" id="GO:0005829">
    <property type="term" value="C:cytosol"/>
    <property type="evidence" value="ECO:0007669"/>
    <property type="project" value="TreeGrafter"/>
</dbReference>
<dbReference type="PANTHER" id="PTHR11649">
    <property type="entry name" value="MSS1/TRME-RELATED GTP-BINDING PROTEIN"/>
    <property type="match status" value="1"/>
</dbReference>
<dbReference type="FunFam" id="3.40.50.300:FF:000098">
    <property type="entry name" value="Probable GTP-binding protein EngB"/>
    <property type="match status" value="1"/>
</dbReference>
<dbReference type="AlphaFoldDB" id="A0A7U7EM59"/>
<comment type="function">
    <text evidence="10">Necessary for normal cell division and for the maintenance of normal septation.</text>
</comment>
<dbReference type="Pfam" id="PF01926">
    <property type="entry name" value="MMR_HSR1"/>
    <property type="match status" value="1"/>
</dbReference>
<keyword evidence="9 10" id="KW-0131">Cell cycle</keyword>
<dbReference type="InterPro" id="IPR006073">
    <property type="entry name" value="GTP-bd"/>
</dbReference>
<evidence type="ECO:0000313" key="13">
    <source>
        <dbReference type="Proteomes" id="UP000583387"/>
    </source>
</evidence>
<name>A0A7U7EM59_9GAMM</name>
<evidence type="ECO:0000256" key="6">
    <source>
        <dbReference type="ARBA" id="ARBA00022842"/>
    </source>
</evidence>
<dbReference type="SUPFAM" id="SSF52540">
    <property type="entry name" value="P-loop containing nucleoside triphosphate hydrolases"/>
    <property type="match status" value="1"/>
</dbReference>
<keyword evidence="4" id="KW-0479">Metal-binding</keyword>
<dbReference type="RefSeq" id="WP_187670764.1">
    <property type="nucleotide sequence ID" value="NZ_CAJFCI010000034.1"/>
</dbReference>
<dbReference type="InterPro" id="IPR019987">
    <property type="entry name" value="GTP-bd_ribosome_bio_YsxC"/>
</dbReference>
<keyword evidence="7 10" id="KW-0342">GTP-binding</keyword>
<feature type="domain" description="EngB-type G" evidence="11">
    <location>
        <begin position="30"/>
        <end position="204"/>
    </location>
</feature>
<evidence type="ECO:0000313" key="12">
    <source>
        <dbReference type="EMBL" id="CAD5107416.1"/>
    </source>
</evidence>
<evidence type="ECO:0000256" key="9">
    <source>
        <dbReference type="ARBA" id="ARBA00023306"/>
    </source>
</evidence>
<sequence length="211" mass="23494">MSIKNPILGLCQQASFLISAAKVDQCPDDSGYEVAFAGRSNAGKSSALNTLTHANLARTSKTPGRTQLLNFFRLDDERRLVDLPGYGYAKVPIPLKQHWQHHLEAYLGSRESLVGVILMMDIRHPLTEFDRMMLDWSVASGMPLHILLTKADKLAYGAAKNALLKVRQELRKGWGESVSVQLFSAPKRQGIDEAHTVLARWLELEVAEEEA</sequence>
<dbReference type="NCBIfam" id="TIGR03598">
    <property type="entry name" value="GTPase_YsxC"/>
    <property type="match status" value="1"/>
</dbReference>
<keyword evidence="5 10" id="KW-0547">Nucleotide-binding</keyword>
<evidence type="ECO:0000256" key="8">
    <source>
        <dbReference type="ARBA" id="ARBA00023210"/>
    </source>
</evidence>
<dbReference type="PANTHER" id="PTHR11649:SF13">
    <property type="entry name" value="ENGB-TYPE G DOMAIN-CONTAINING PROTEIN"/>
    <property type="match status" value="1"/>
</dbReference>
<dbReference type="InterPro" id="IPR030393">
    <property type="entry name" value="G_ENGB_dom"/>
</dbReference>
<evidence type="ECO:0000256" key="5">
    <source>
        <dbReference type="ARBA" id="ARBA00022741"/>
    </source>
</evidence>
<comment type="similarity">
    <text evidence="2 10">Belongs to the TRAFAC class TrmE-Era-EngA-EngB-Septin-like GTPase superfamily. EngB GTPase family.</text>
</comment>
<keyword evidence="13" id="KW-1185">Reference proteome</keyword>